<dbReference type="Proteomes" id="UP000262379">
    <property type="component" value="Unassembled WGS sequence"/>
</dbReference>
<accession>A0A371XJF3</accession>
<dbReference type="SUPFAM" id="SSF53850">
    <property type="entry name" value="Periplasmic binding protein-like II"/>
    <property type="match status" value="1"/>
</dbReference>
<organism evidence="3 4">
    <name type="scientific">Mesorhizobium denitrificans</name>
    <dbReference type="NCBI Taxonomy" id="2294114"/>
    <lineage>
        <taxon>Bacteria</taxon>
        <taxon>Pseudomonadati</taxon>
        <taxon>Pseudomonadota</taxon>
        <taxon>Alphaproteobacteria</taxon>
        <taxon>Hyphomicrobiales</taxon>
        <taxon>Phyllobacteriaceae</taxon>
        <taxon>Mesorhizobium</taxon>
    </lineage>
</organism>
<evidence type="ECO:0000256" key="1">
    <source>
        <dbReference type="SAM" id="SignalP"/>
    </source>
</evidence>
<keyword evidence="4" id="KW-1185">Reference proteome</keyword>
<name>A0A371XJF3_9HYPH</name>
<proteinExistence type="predicted"/>
<dbReference type="Gene3D" id="3.40.190.100">
    <property type="entry name" value="Glycine betaine-binding periplasmic protein, domain 2"/>
    <property type="match status" value="1"/>
</dbReference>
<dbReference type="EMBL" id="QURN01000001">
    <property type="protein sequence ID" value="RFC69356.1"/>
    <property type="molecule type" value="Genomic_DNA"/>
</dbReference>
<dbReference type="CDD" id="cd13642">
    <property type="entry name" value="PBP2_BCP_1"/>
    <property type="match status" value="1"/>
</dbReference>
<dbReference type="Pfam" id="PF04069">
    <property type="entry name" value="OpuAC"/>
    <property type="match status" value="1"/>
</dbReference>
<evidence type="ECO:0000259" key="2">
    <source>
        <dbReference type="Pfam" id="PF04069"/>
    </source>
</evidence>
<dbReference type="InterPro" id="IPR007210">
    <property type="entry name" value="ABC_Gly_betaine_transp_sub-bd"/>
</dbReference>
<sequence>MMGRATFRGLLAVGFSALLTCAASAADLTIAMPNWASGQASANILKVGIKQALGLDADVVEMGTLIAFNGLDTGKVDVHPEVWLPNLNNLVDRYVKGSGTVTLSPVSVPAWQGICANRTAADKIGIKDIADLSDPKKTVALDTNGDGKGELWIGAETWSSTAIERVRANSYGYAKNLDLLEMPEDVGMAAVDAAEAVEKPIVFACYAPSAVFKLHQIVRLTEPPYDPAKWKIVLPSEDPAWLAKSSADVGWDAASYRIAYASSLKQRHPDVVRFLEHVDFTPDEAIDMSYALQVERKEPLAYAEQWVKDHADRVKGWAKQ</sequence>
<evidence type="ECO:0000313" key="3">
    <source>
        <dbReference type="EMBL" id="RFC69356.1"/>
    </source>
</evidence>
<dbReference type="AlphaFoldDB" id="A0A371XJF3"/>
<dbReference type="Gene3D" id="3.40.190.10">
    <property type="entry name" value="Periplasmic binding protein-like II"/>
    <property type="match status" value="2"/>
</dbReference>
<keyword evidence="1" id="KW-0732">Signal</keyword>
<protein>
    <submittedName>
        <fullName evidence="3">Amino acid-binding protein</fullName>
    </submittedName>
</protein>
<dbReference type="RefSeq" id="WP_116621977.1">
    <property type="nucleotide sequence ID" value="NZ_QURN01000001.1"/>
</dbReference>
<reference evidence="4" key="1">
    <citation type="submission" date="2018-08" db="EMBL/GenBank/DDBJ databases">
        <authorList>
            <person name="Im W.T."/>
        </authorList>
    </citation>
    <scope>NUCLEOTIDE SEQUENCE [LARGE SCALE GENOMIC DNA]</scope>
    <source>
        <strain evidence="4">LA-28</strain>
    </source>
</reference>
<dbReference type="GO" id="GO:0022857">
    <property type="term" value="F:transmembrane transporter activity"/>
    <property type="evidence" value="ECO:0007669"/>
    <property type="project" value="InterPro"/>
</dbReference>
<feature type="domain" description="ABC-type glycine betaine transport system substrate-binding" evidence="2">
    <location>
        <begin position="27"/>
        <end position="308"/>
    </location>
</feature>
<feature type="signal peptide" evidence="1">
    <location>
        <begin position="1"/>
        <end position="25"/>
    </location>
</feature>
<comment type="caution">
    <text evidence="3">The sequence shown here is derived from an EMBL/GenBank/DDBJ whole genome shotgun (WGS) entry which is preliminary data.</text>
</comment>
<dbReference type="GO" id="GO:0043190">
    <property type="term" value="C:ATP-binding cassette (ABC) transporter complex"/>
    <property type="evidence" value="ECO:0007669"/>
    <property type="project" value="InterPro"/>
</dbReference>
<feature type="chain" id="PRO_5016630103" evidence="1">
    <location>
        <begin position="26"/>
        <end position="320"/>
    </location>
</feature>
<gene>
    <name evidence="3" type="ORF">DY251_01015</name>
</gene>
<evidence type="ECO:0000313" key="4">
    <source>
        <dbReference type="Proteomes" id="UP000262379"/>
    </source>
</evidence>